<dbReference type="PANTHER" id="PTHR33387">
    <property type="entry name" value="RMLC-LIKE JELLY ROLL FOLD PROTEIN"/>
    <property type="match status" value="1"/>
</dbReference>
<accession>A0ABP7P9W9</accession>
<feature type="domain" description="DUF985" evidence="1">
    <location>
        <begin position="6"/>
        <end position="139"/>
    </location>
</feature>
<dbReference type="SUPFAM" id="SSF51182">
    <property type="entry name" value="RmlC-like cupins"/>
    <property type="match status" value="1"/>
</dbReference>
<dbReference type="PANTHER" id="PTHR33387:SF3">
    <property type="entry name" value="DUF985 DOMAIN-CONTAINING PROTEIN"/>
    <property type="match status" value="1"/>
</dbReference>
<dbReference type="Pfam" id="PF06172">
    <property type="entry name" value="Cupin_5"/>
    <property type="match status" value="1"/>
</dbReference>
<reference evidence="3" key="1">
    <citation type="journal article" date="2019" name="Int. J. Syst. Evol. Microbiol.">
        <title>The Global Catalogue of Microorganisms (GCM) 10K type strain sequencing project: providing services to taxonomists for standard genome sequencing and annotation.</title>
        <authorList>
            <consortium name="The Broad Institute Genomics Platform"/>
            <consortium name="The Broad Institute Genome Sequencing Center for Infectious Disease"/>
            <person name="Wu L."/>
            <person name="Ma J."/>
        </authorList>
    </citation>
    <scope>NUCLEOTIDE SEQUENCE [LARGE SCALE GENOMIC DNA]</scope>
    <source>
        <strain evidence="3">JCM 16601</strain>
    </source>
</reference>
<dbReference type="Gene3D" id="2.60.120.10">
    <property type="entry name" value="Jelly Rolls"/>
    <property type="match status" value="1"/>
</dbReference>
<dbReference type="RefSeq" id="WP_259091876.1">
    <property type="nucleotide sequence ID" value="NZ_BAAAZC010000006.1"/>
</dbReference>
<proteinExistence type="predicted"/>
<protein>
    <submittedName>
        <fullName evidence="2">Cupin domain-containing protein</fullName>
    </submittedName>
</protein>
<organism evidence="2 3">
    <name type="scientific">Mucilaginibacter dorajii</name>
    <dbReference type="NCBI Taxonomy" id="692994"/>
    <lineage>
        <taxon>Bacteria</taxon>
        <taxon>Pseudomonadati</taxon>
        <taxon>Bacteroidota</taxon>
        <taxon>Sphingobacteriia</taxon>
        <taxon>Sphingobacteriales</taxon>
        <taxon>Sphingobacteriaceae</taxon>
        <taxon>Mucilaginibacter</taxon>
    </lineage>
</organism>
<evidence type="ECO:0000313" key="3">
    <source>
        <dbReference type="Proteomes" id="UP001500742"/>
    </source>
</evidence>
<dbReference type="InterPro" id="IPR014710">
    <property type="entry name" value="RmlC-like_jellyroll"/>
</dbReference>
<comment type="caution">
    <text evidence="2">The sequence shown here is derived from an EMBL/GenBank/DDBJ whole genome shotgun (WGS) entry which is preliminary data.</text>
</comment>
<evidence type="ECO:0000313" key="2">
    <source>
        <dbReference type="EMBL" id="GAA3962157.1"/>
    </source>
</evidence>
<dbReference type="InterPro" id="IPR039935">
    <property type="entry name" value="YML079W-like"/>
</dbReference>
<sequence>MENAAYWITHLQLQPHPEGGYYKEVFRSAQLVNRQHQPEVVKEARTSIYYLLESKDFSAFHRLSSDEIWYFHKGDPLVIYAINSDGALTTHELSDAPSGSLSIVIEPGIWFASQPMVKDGFSLVSCAVAPGFDFSEFEMGGKETLQSLFPKHADLVARLSRC</sequence>
<dbReference type="EMBL" id="BAAAZC010000006">
    <property type="protein sequence ID" value="GAA3962157.1"/>
    <property type="molecule type" value="Genomic_DNA"/>
</dbReference>
<keyword evidence="3" id="KW-1185">Reference proteome</keyword>
<dbReference type="InterPro" id="IPR011051">
    <property type="entry name" value="RmlC_Cupin_sf"/>
</dbReference>
<name>A0ABP7P9W9_9SPHI</name>
<dbReference type="InterPro" id="IPR009327">
    <property type="entry name" value="Cupin_DUF985"/>
</dbReference>
<gene>
    <name evidence="2" type="ORF">GCM10022210_07580</name>
</gene>
<evidence type="ECO:0000259" key="1">
    <source>
        <dbReference type="Pfam" id="PF06172"/>
    </source>
</evidence>
<dbReference type="Proteomes" id="UP001500742">
    <property type="component" value="Unassembled WGS sequence"/>
</dbReference>
<dbReference type="CDD" id="cd06121">
    <property type="entry name" value="cupin_YML079wp"/>
    <property type="match status" value="1"/>
</dbReference>